<proteinExistence type="predicted"/>
<dbReference type="EMBL" id="CAACVI010000034">
    <property type="protein sequence ID" value="VEN74537.1"/>
    <property type="molecule type" value="Genomic_DNA"/>
</dbReference>
<name>A0A484HIE9_9BACT</name>
<dbReference type="Pfam" id="PF04773">
    <property type="entry name" value="FecR"/>
    <property type="match status" value="1"/>
</dbReference>
<gene>
    <name evidence="4" type="ORF">EPICR_40119</name>
</gene>
<dbReference type="InterPro" id="IPR006860">
    <property type="entry name" value="FecR"/>
</dbReference>
<feature type="compositionally biased region" description="Gly residues" evidence="1">
    <location>
        <begin position="246"/>
        <end position="272"/>
    </location>
</feature>
<evidence type="ECO:0000256" key="2">
    <source>
        <dbReference type="SAM" id="SignalP"/>
    </source>
</evidence>
<dbReference type="AlphaFoldDB" id="A0A484HIE9"/>
<feature type="region of interest" description="Disordered" evidence="1">
    <location>
        <begin position="239"/>
        <end position="351"/>
    </location>
</feature>
<dbReference type="PANTHER" id="PTHR38731">
    <property type="entry name" value="LIPL45-RELATED LIPOPROTEIN-RELATED"/>
    <property type="match status" value="1"/>
</dbReference>
<protein>
    <recommendedName>
        <fullName evidence="3">FecR protein domain-containing protein</fullName>
    </recommendedName>
</protein>
<organism evidence="4">
    <name type="scientific">uncultured Desulfobacteraceae bacterium</name>
    <dbReference type="NCBI Taxonomy" id="218296"/>
    <lineage>
        <taxon>Bacteria</taxon>
        <taxon>Pseudomonadati</taxon>
        <taxon>Thermodesulfobacteriota</taxon>
        <taxon>Desulfobacteria</taxon>
        <taxon>Desulfobacterales</taxon>
        <taxon>Desulfobacteraceae</taxon>
        <taxon>environmental samples</taxon>
    </lineage>
</organism>
<evidence type="ECO:0000256" key="1">
    <source>
        <dbReference type="SAM" id="MobiDB-lite"/>
    </source>
</evidence>
<feature type="compositionally biased region" description="Basic and acidic residues" evidence="1">
    <location>
        <begin position="342"/>
        <end position="351"/>
    </location>
</feature>
<feature type="domain" description="FecR protein" evidence="3">
    <location>
        <begin position="94"/>
        <end position="190"/>
    </location>
</feature>
<feature type="signal peptide" evidence="2">
    <location>
        <begin position="1"/>
        <end position="27"/>
    </location>
</feature>
<dbReference type="Gene3D" id="2.60.120.1440">
    <property type="match status" value="1"/>
</dbReference>
<keyword evidence="2" id="KW-0732">Signal</keyword>
<reference evidence="4" key="1">
    <citation type="submission" date="2019-01" db="EMBL/GenBank/DDBJ databases">
        <authorList>
            <consortium name="Genoscope - CEA"/>
            <person name="William W."/>
        </authorList>
    </citation>
    <scope>NUCLEOTIDE SEQUENCE</scope>
    <source>
        <strain evidence="4">CR-1</strain>
    </source>
</reference>
<evidence type="ECO:0000259" key="3">
    <source>
        <dbReference type="Pfam" id="PF04773"/>
    </source>
</evidence>
<sequence length="351" mass="36431">MMNRLKGKATIFLAGVCLAVFSRVPDAAALEGNSSDSLLPKGVRVEKRFKPGPGASVGKSEQVLGQALAVHAGADVAYVIRKGFPVYKGDQVIAMKGGRIRLKFNDGSLLTLTSLSSLKIDQSVYMPERKKRSFLLSMKRGKARVHVTRLARFDPTAFKIKTGAALIKVTGSEFILDVDETGTRVVALENTTLKVFSLSDPGAGPAILKDYQETGVPWNGPPSAPAAVARDRARLLAKGFDMGPSSGRGQGPSRGGTGPSGGRGQGGGSGGKDGLKGPGLSFGDKGKGASGPPFPGDMPGSMPPSMNVNQGGMSGIKSHMKSTGNKPSAAKAPSVKQSLPVKIKEPKPEPK</sequence>
<feature type="compositionally biased region" description="Low complexity" evidence="1">
    <location>
        <begin position="297"/>
        <end position="306"/>
    </location>
</feature>
<accession>A0A484HIE9</accession>
<evidence type="ECO:0000313" key="4">
    <source>
        <dbReference type="EMBL" id="VEN74537.1"/>
    </source>
</evidence>
<feature type="chain" id="PRO_5019869186" description="FecR protein domain-containing protein" evidence="2">
    <location>
        <begin position="28"/>
        <end position="351"/>
    </location>
</feature>